<evidence type="ECO:0000256" key="2">
    <source>
        <dbReference type="ARBA" id="ARBA00022737"/>
    </source>
</evidence>
<dbReference type="Gene3D" id="3.80.10.10">
    <property type="entry name" value="Ribonuclease Inhibitor"/>
    <property type="match status" value="2"/>
</dbReference>
<proteinExistence type="predicted"/>
<comment type="caution">
    <text evidence="4">The sequence shown here is derived from an EMBL/GenBank/DDBJ whole genome shotgun (WGS) entry which is preliminary data.</text>
</comment>
<keyword evidence="1" id="KW-0433">Leucine-rich repeat</keyword>
<dbReference type="PROSITE" id="PS51257">
    <property type="entry name" value="PROKAR_LIPOPROTEIN"/>
    <property type="match status" value="1"/>
</dbReference>
<dbReference type="SUPFAM" id="SSF52058">
    <property type="entry name" value="L domain-like"/>
    <property type="match status" value="1"/>
</dbReference>
<feature type="chain" id="PRO_5045561253" description="Leucine rich repeat-containing protein" evidence="3">
    <location>
        <begin position="26"/>
        <end position="194"/>
    </location>
</feature>
<keyword evidence="5" id="KW-1185">Reference proteome</keyword>
<dbReference type="InterPro" id="IPR001611">
    <property type="entry name" value="Leu-rich_rpt"/>
</dbReference>
<keyword evidence="2" id="KW-0677">Repeat</keyword>
<dbReference type="RefSeq" id="WP_229990172.1">
    <property type="nucleotide sequence ID" value="NZ_JAJJMO010000001.1"/>
</dbReference>
<evidence type="ECO:0000256" key="1">
    <source>
        <dbReference type="ARBA" id="ARBA00022614"/>
    </source>
</evidence>
<accession>A0ABS8MWT3</accession>
<protein>
    <recommendedName>
        <fullName evidence="6">Leucine rich repeat-containing protein</fullName>
    </recommendedName>
</protein>
<dbReference type="PANTHER" id="PTHR48051:SF1">
    <property type="entry name" value="RAS SUPPRESSOR PROTEIN 1"/>
    <property type="match status" value="1"/>
</dbReference>
<dbReference type="PROSITE" id="PS51450">
    <property type="entry name" value="LRR"/>
    <property type="match status" value="1"/>
</dbReference>
<gene>
    <name evidence="4" type="ORF">LNQ49_16780</name>
</gene>
<keyword evidence="3" id="KW-0732">Signal</keyword>
<dbReference type="InterPro" id="IPR003591">
    <property type="entry name" value="Leu-rich_rpt_typical-subtyp"/>
</dbReference>
<dbReference type="SMART" id="SM00369">
    <property type="entry name" value="LRR_TYP"/>
    <property type="match status" value="2"/>
</dbReference>
<dbReference type="InterPro" id="IPR050216">
    <property type="entry name" value="LRR_domain-containing"/>
</dbReference>
<name>A0ABS8MWT3_9FLAO</name>
<evidence type="ECO:0000256" key="3">
    <source>
        <dbReference type="SAM" id="SignalP"/>
    </source>
</evidence>
<dbReference type="InterPro" id="IPR032675">
    <property type="entry name" value="LRR_dom_sf"/>
</dbReference>
<dbReference type="EMBL" id="JAJJMO010000001">
    <property type="protein sequence ID" value="MCC9073234.1"/>
    <property type="molecule type" value="Genomic_DNA"/>
</dbReference>
<organism evidence="4 5">
    <name type="scientific">Flavobacterium pisciphilum</name>
    <dbReference type="NCBI Taxonomy" id="2893755"/>
    <lineage>
        <taxon>Bacteria</taxon>
        <taxon>Pseudomonadati</taxon>
        <taxon>Bacteroidota</taxon>
        <taxon>Flavobacteriia</taxon>
        <taxon>Flavobacteriales</taxon>
        <taxon>Flavobacteriaceae</taxon>
        <taxon>Flavobacterium</taxon>
    </lineage>
</organism>
<reference evidence="4" key="1">
    <citation type="submission" date="2021-11" db="EMBL/GenBank/DDBJ databases">
        <title>Description of novel Flavobacterium species.</title>
        <authorList>
            <person name="Saticioglu I.B."/>
            <person name="Ay H."/>
            <person name="Altun S."/>
            <person name="Duman M."/>
        </authorList>
    </citation>
    <scope>NUCLEOTIDE SEQUENCE</scope>
    <source>
        <strain evidence="4">F-65</strain>
    </source>
</reference>
<dbReference type="Proteomes" id="UP001430919">
    <property type="component" value="Unassembled WGS sequence"/>
</dbReference>
<dbReference type="PANTHER" id="PTHR48051">
    <property type="match status" value="1"/>
</dbReference>
<evidence type="ECO:0008006" key="6">
    <source>
        <dbReference type="Google" id="ProtNLM"/>
    </source>
</evidence>
<evidence type="ECO:0000313" key="5">
    <source>
        <dbReference type="Proteomes" id="UP001430919"/>
    </source>
</evidence>
<feature type="signal peptide" evidence="3">
    <location>
        <begin position="1"/>
        <end position="25"/>
    </location>
</feature>
<sequence>MVQLRHLKLISILIILLSISSCATAQKIDDETKGKIEEAKKTNELKIQNRNRYKEIPNEIFELRGLQILSFSGSECDIKPCTNISRIPAKIRNLKSLRQLNLVMNDLKSLPVEMNSLKLESLDLSNNFDIDISNLDIKSLKILNLNDCNLNSLPKGIWNMKKLTVLGIEGNDNIPEEQITRLKKEMPNCVIYTK</sequence>
<evidence type="ECO:0000313" key="4">
    <source>
        <dbReference type="EMBL" id="MCC9073234.1"/>
    </source>
</evidence>